<proteinExistence type="predicted"/>
<feature type="region of interest" description="Disordered" evidence="1">
    <location>
        <begin position="196"/>
        <end position="229"/>
    </location>
</feature>
<evidence type="ECO:0000256" key="2">
    <source>
        <dbReference type="SAM" id="Phobius"/>
    </source>
</evidence>
<dbReference type="Gene3D" id="3.30.70.60">
    <property type="match status" value="1"/>
</dbReference>
<keyword evidence="2" id="KW-0812">Transmembrane</keyword>
<evidence type="ECO:0000313" key="3">
    <source>
        <dbReference type="EMBL" id="TZE83461.1"/>
    </source>
</evidence>
<protein>
    <recommendedName>
        <fullName evidence="5">Type 4a pilus biogenesis protein PilO</fullName>
    </recommendedName>
</protein>
<gene>
    <name evidence="3" type="ORF">FWJ32_00820</name>
</gene>
<keyword evidence="4" id="KW-1185">Reference proteome</keyword>
<dbReference type="EMBL" id="VTPS01000001">
    <property type="protein sequence ID" value="TZE83461.1"/>
    <property type="molecule type" value="Genomic_DNA"/>
</dbReference>
<sequence>MKLTIRERNLLIFAVIFCTLLLYGNYVLIPQYRKIQQLQSDIAQKEDTIRKLLSNSPDVKQKIAKAQMEISDMLEVIPYTKDTESLLKSLDSMITASGLQQQNIQFGEENKITETDGNDEGKNMESRASQYTIIPVTVDLKGNYRQAINILALLEGSKRLFNYKNVRMNVDENGDIDINLSLEYYSMGKNMEVDSEKIEGSGKENPFEPLMKPETATQDTNGGKAPQGIDETLNQEFKKLFESMFQNIIPKNGEANPQAPESQNIQQSKSSENQGVQVQQDIQNNQGQ</sequence>
<feature type="compositionally biased region" description="Polar residues" evidence="1">
    <location>
        <begin position="259"/>
        <end position="272"/>
    </location>
</feature>
<accession>A0A5D8QG34</accession>
<dbReference type="Proteomes" id="UP000322976">
    <property type="component" value="Unassembled WGS sequence"/>
</dbReference>
<feature type="compositionally biased region" description="Low complexity" evidence="1">
    <location>
        <begin position="273"/>
        <end position="288"/>
    </location>
</feature>
<dbReference type="AlphaFoldDB" id="A0A5D8QG34"/>
<name>A0A5D8QG34_9THEO</name>
<evidence type="ECO:0000256" key="1">
    <source>
        <dbReference type="SAM" id="MobiDB-lite"/>
    </source>
</evidence>
<feature type="transmembrane region" description="Helical" evidence="2">
    <location>
        <begin position="9"/>
        <end position="29"/>
    </location>
</feature>
<feature type="region of interest" description="Disordered" evidence="1">
    <location>
        <begin position="248"/>
        <end position="288"/>
    </location>
</feature>
<comment type="caution">
    <text evidence="3">The sequence shown here is derived from an EMBL/GenBank/DDBJ whole genome shotgun (WGS) entry which is preliminary data.</text>
</comment>
<reference evidence="3 4" key="1">
    <citation type="submission" date="2019-08" db="EMBL/GenBank/DDBJ databases">
        <title>Calorimonas adulescens gen. nov., sp. nov., an anaerobic thermophilic bacterium from Sakhalin hot spring.</title>
        <authorList>
            <person name="Khomyakova M.A."/>
            <person name="Merkel A.Y."/>
            <person name="Novikov A."/>
            <person name="Bonch-Osmolovskaya E.A."/>
            <person name="Slobodkin A.I."/>
        </authorList>
    </citation>
    <scope>NUCLEOTIDE SEQUENCE [LARGE SCALE GENOMIC DNA]</scope>
    <source>
        <strain evidence="3 4">A05MB</strain>
    </source>
</reference>
<keyword evidence="2" id="KW-1133">Transmembrane helix</keyword>
<dbReference type="InterPro" id="IPR014717">
    <property type="entry name" value="Transl_elong_EF1B/ribsomal_bS6"/>
</dbReference>
<evidence type="ECO:0000313" key="4">
    <source>
        <dbReference type="Proteomes" id="UP000322976"/>
    </source>
</evidence>
<feature type="compositionally biased region" description="Basic and acidic residues" evidence="1">
    <location>
        <begin position="196"/>
        <end position="206"/>
    </location>
</feature>
<evidence type="ECO:0008006" key="5">
    <source>
        <dbReference type="Google" id="ProtNLM"/>
    </source>
</evidence>
<dbReference type="RefSeq" id="WP_149544079.1">
    <property type="nucleotide sequence ID" value="NZ_VTPS01000001.1"/>
</dbReference>
<organism evidence="3 4">
    <name type="scientific">Calorimonas adulescens</name>
    <dbReference type="NCBI Taxonomy" id="2606906"/>
    <lineage>
        <taxon>Bacteria</taxon>
        <taxon>Bacillati</taxon>
        <taxon>Bacillota</taxon>
        <taxon>Clostridia</taxon>
        <taxon>Thermoanaerobacterales</taxon>
        <taxon>Thermoanaerobacteraceae</taxon>
        <taxon>Calorimonas</taxon>
    </lineage>
</organism>
<keyword evidence="2" id="KW-0472">Membrane</keyword>